<dbReference type="GO" id="GO:0032968">
    <property type="term" value="P:positive regulation of transcription elongation by RNA polymerase II"/>
    <property type="evidence" value="ECO:0007669"/>
    <property type="project" value="InterPro"/>
</dbReference>
<evidence type="ECO:0000256" key="6">
    <source>
        <dbReference type="ARBA" id="ARBA00023242"/>
    </source>
</evidence>
<dbReference type="GO" id="GO:0001096">
    <property type="term" value="F:TFIIF-class transcription factor complex binding"/>
    <property type="evidence" value="ECO:0007669"/>
    <property type="project" value="TreeGrafter"/>
</dbReference>
<accession>A0AAD5RN51</accession>
<dbReference type="AlphaFoldDB" id="A0AAD5RN51"/>
<feature type="compositionally biased region" description="Acidic residues" evidence="7">
    <location>
        <begin position="369"/>
        <end position="395"/>
    </location>
</feature>
<keyword evidence="3" id="KW-0805">Transcription regulation</keyword>
<reference evidence="8" key="1">
    <citation type="submission" date="2022-07" db="EMBL/GenBank/DDBJ databases">
        <title>Draft genome sequence of Zalerion maritima ATCC 34329, a (micro)plastics degrading marine fungus.</title>
        <authorList>
            <person name="Paco A."/>
            <person name="Goncalves M.F.M."/>
            <person name="Rocha-Santos T.A.P."/>
            <person name="Alves A."/>
        </authorList>
    </citation>
    <scope>NUCLEOTIDE SEQUENCE</scope>
    <source>
        <strain evidence="8">ATCC 34329</strain>
    </source>
</reference>
<gene>
    <name evidence="8" type="ORF">MKZ38_004052</name>
</gene>
<evidence type="ECO:0000313" key="9">
    <source>
        <dbReference type="Proteomes" id="UP001201980"/>
    </source>
</evidence>
<dbReference type="GO" id="GO:0005674">
    <property type="term" value="C:transcription factor TFIIF complex"/>
    <property type="evidence" value="ECO:0007669"/>
    <property type="project" value="TreeGrafter"/>
</dbReference>
<evidence type="ECO:0000256" key="5">
    <source>
        <dbReference type="ARBA" id="ARBA00023163"/>
    </source>
</evidence>
<sequence>MNNSGQKPADSTPSALKGNPLRPIRRPRPTTSSNPLVQRRPKQNPALLPSNPGRPGHAPPLSPKRPSQPTPSIDELRRQYGGWSEPPPPGFIDYPLIVTKRDLKAARRFHVMRFSAVADKNEKTATDGTRSVDPSDSNQFTRPVTLHRRDARQPPLGRQVKEEAVATSTAPDKPPPTENEEEAARIAQAKADREAQRAFDLAQIAPVAKDPNAGTKKSKKNVKQEKVTAVFQRPDESFKKQSELHYEESLPWHLEDADGKNVWVGSYVGPLSETNAALVIEGSSFRMIPLEKFYKFKSKPPFVPYSIEQAENIMNKKAEVGRWAMLEEEKINQRKEMDESRRALYGPSKIKTESSSFKNSSRAEKMEHDELDMSETEFQDDDEQPTLERDDDEDLREAQQKIRRDQLGANLFGRANEEEVDRQVKEEEAEEEDRKVLGKAVRKMLLKREKEAVYATDSDDDPFKSSSEDEEEEEDGEAASGENTKGAAAKAGGPQGSTTPSGKTKHTDSLKKGKSLKRPGSPNLSDASSNESSRKKVKKSISSVKPSRATTPMASSSNLRSASSASDGEATTGDMSDSGPSRRKIAIVGNSNNTPSASRAGSPNPQEPKPLTPAELLAGIPPLPGALGILELIKKFPGRVGEGPGKVPKPIFIKMVREVAAIGPDKLLRRRS</sequence>
<feature type="compositionally biased region" description="Polar residues" evidence="7">
    <location>
        <begin position="589"/>
        <end position="604"/>
    </location>
</feature>
<feature type="compositionally biased region" description="Basic and acidic residues" evidence="7">
    <location>
        <begin position="415"/>
        <end position="436"/>
    </location>
</feature>
<dbReference type="GO" id="GO:0003677">
    <property type="term" value="F:DNA binding"/>
    <property type="evidence" value="ECO:0007669"/>
    <property type="project" value="UniProtKB-KW"/>
</dbReference>
<feature type="compositionally biased region" description="Basic and acidic residues" evidence="7">
    <location>
        <begin position="396"/>
        <end position="406"/>
    </location>
</feature>
<dbReference type="EMBL" id="JAKWBI020000239">
    <property type="protein sequence ID" value="KAJ2898226.1"/>
    <property type="molecule type" value="Genomic_DNA"/>
</dbReference>
<feature type="compositionally biased region" description="Pro residues" evidence="7">
    <location>
        <begin position="57"/>
        <end position="69"/>
    </location>
</feature>
<feature type="compositionally biased region" description="Low complexity" evidence="7">
    <location>
        <begin position="478"/>
        <end position="492"/>
    </location>
</feature>
<feature type="compositionally biased region" description="Polar residues" evidence="7">
    <location>
        <begin position="522"/>
        <end position="531"/>
    </location>
</feature>
<feature type="region of interest" description="Disordered" evidence="7">
    <location>
        <begin position="334"/>
        <end position="617"/>
    </location>
</feature>
<dbReference type="InterPro" id="IPR008851">
    <property type="entry name" value="TFIIF-alpha"/>
</dbReference>
<comment type="caution">
    <text evidence="8">The sequence shown here is derived from an EMBL/GenBank/DDBJ whole genome shotgun (WGS) entry which is preliminary data.</text>
</comment>
<dbReference type="GO" id="GO:0006367">
    <property type="term" value="P:transcription initiation at RNA polymerase II promoter"/>
    <property type="evidence" value="ECO:0007669"/>
    <property type="project" value="InterPro"/>
</dbReference>
<keyword evidence="5" id="KW-0804">Transcription</keyword>
<feature type="compositionally biased region" description="Acidic residues" evidence="7">
    <location>
        <begin position="468"/>
        <end position="477"/>
    </location>
</feature>
<feature type="compositionally biased region" description="Polar residues" evidence="7">
    <location>
        <begin position="126"/>
        <end position="142"/>
    </location>
</feature>
<comment type="subcellular location">
    <subcellularLocation>
        <location evidence="1">Nucleus</location>
    </subcellularLocation>
</comment>
<keyword evidence="6" id="KW-0539">Nucleus</keyword>
<name>A0AAD5RN51_9PEZI</name>
<evidence type="ECO:0000256" key="4">
    <source>
        <dbReference type="ARBA" id="ARBA00023125"/>
    </source>
</evidence>
<comment type="similarity">
    <text evidence="2">Belongs to the TFIIF alpha subunit family.</text>
</comment>
<dbReference type="PANTHER" id="PTHR13011:SF0">
    <property type="entry name" value="GENERAL TRANSCRIPTION FACTOR IIF SUBUNIT 1"/>
    <property type="match status" value="1"/>
</dbReference>
<evidence type="ECO:0000256" key="7">
    <source>
        <dbReference type="SAM" id="MobiDB-lite"/>
    </source>
</evidence>
<organism evidence="8 9">
    <name type="scientific">Zalerion maritima</name>
    <dbReference type="NCBI Taxonomy" id="339359"/>
    <lineage>
        <taxon>Eukaryota</taxon>
        <taxon>Fungi</taxon>
        <taxon>Dikarya</taxon>
        <taxon>Ascomycota</taxon>
        <taxon>Pezizomycotina</taxon>
        <taxon>Sordariomycetes</taxon>
        <taxon>Lulworthiomycetidae</taxon>
        <taxon>Lulworthiales</taxon>
        <taxon>Lulworthiaceae</taxon>
        <taxon>Zalerion</taxon>
    </lineage>
</organism>
<feature type="compositionally biased region" description="Polar residues" evidence="7">
    <location>
        <begin position="1"/>
        <end position="14"/>
    </location>
</feature>
<dbReference type="PANTHER" id="PTHR13011">
    <property type="entry name" value="TFIIF-ALPHA"/>
    <property type="match status" value="1"/>
</dbReference>
<dbReference type="InterPro" id="IPR011039">
    <property type="entry name" value="TFIIF_interaction"/>
</dbReference>
<evidence type="ECO:0000256" key="3">
    <source>
        <dbReference type="ARBA" id="ARBA00023015"/>
    </source>
</evidence>
<evidence type="ECO:0000256" key="2">
    <source>
        <dbReference type="ARBA" id="ARBA00005249"/>
    </source>
</evidence>
<evidence type="ECO:0000256" key="1">
    <source>
        <dbReference type="ARBA" id="ARBA00004123"/>
    </source>
</evidence>
<proteinExistence type="inferred from homology"/>
<dbReference type="SUPFAM" id="SSF50916">
    <property type="entry name" value="Rap30/74 interaction domains"/>
    <property type="match status" value="1"/>
</dbReference>
<keyword evidence="9" id="KW-1185">Reference proteome</keyword>
<keyword evidence="4" id="KW-0238">DNA-binding</keyword>
<protein>
    <submittedName>
        <fullName evidence="8">Transcription initiation factor</fullName>
    </submittedName>
</protein>
<dbReference type="Proteomes" id="UP001201980">
    <property type="component" value="Unassembled WGS sequence"/>
</dbReference>
<feature type="region of interest" description="Disordered" evidence="7">
    <location>
        <begin position="1"/>
        <end position="93"/>
    </location>
</feature>
<feature type="compositionally biased region" description="Low complexity" evidence="7">
    <location>
        <begin position="540"/>
        <end position="566"/>
    </location>
</feature>
<evidence type="ECO:0000313" key="8">
    <source>
        <dbReference type="EMBL" id="KAJ2898226.1"/>
    </source>
</evidence>
<dbReference type="GO" id="GO:0016251">
    <property type="term" value="F:RNA polymerase II general transcription initiation factor activity"/>
    <property type="evidence" value="ECO:0007669"/>
    <property type="project" value="TreeGrafter"/>
</dbReference>
<feature type="region of interest" description="Disordered" evidence="7">
    <location>
        <begin position="121"/>
        <end position="192"/>
    </location>
</feature>